<dbReference type="Proteomes" id="UP000824120">
    <property type="component" value="Chromosome 2"/>
</dbReference>
<keyword evidence="2" id="KW-1185">Reference proteome</keyword>
<evidence type="ECO:0000313" key="2">
    <source>
        <dbReference type="Proteomes" id="UP000824120"/>
    </source>
</evidence>
<evidence type="ECO:0000313" key="1">
    <source>
        <dbReference type="EMBL" id="KAG5620163.1"/>
    </source>
</evidence>
<comment type="caution">
    <text evidence="1">The sequence shown here is derived from an EMBL/GenBank/DDBJ whole genome shotgun (WGS) entry which is preliminary data.</text>
</comment>
<proteinExistence type="predicted"/>
<gene>
    <name evidence="1" type="ORF">H5410_005381</name>
</gene>
<reference evidence="1 2" key="1">
    <citation type="submission" date="2020-09" db="EMBL/GenBank/DDBJ databases">
        <title>De no assembly of potato wild relative species, Solanum commersonii.</title>
        <authorList>
            <person name="Cho K."/>
        </authorList>
    </citation>
    <scope>NUCLEOTIDE SEQUENCE [LARGE SCALE GENOMIC DNA]</scope>
    <source>
        <strain evidence="1">LZ3.2</strain>
        <tissue evidence="1">Leaf</tissue>
    </source>
</reference>
<dbReference type="AlphaFoldDB" id="A0A9J6A7A4"/>
<name>A0A9J6A7A4_SOLCO</name>
<accession>A0A9J6A7A4</accession>
<protein>
    <submittedName>
        <fullName evidence="1">Uncharacterized protein</fullName>
    </submittedName>
</protein>
<sequence length="367" mass="43080">MVNIEICFNYEGEWIQEPFILYKKKSYFWRGFNSDLLCFIDIVNEYTIRFEFVGIQQLIVTDSSGRYYEVERDIGIRQLLSLVYEEFLFYFIINAFVVKECGVYVSIPNIVQYVESFFSIVTKVGTDYSESESEVMHDTSEYDSEELEAIAIKKKRELELYKGMSFKDIPEARQCIRLYGLAKKIKDANTPSVRILTLNDQLTCWPTFDNPVLDAIQEKYKRAKRMALKAFECGFTESFRMAMKMSFKEGLRPYIGLDGTFLKGDQKNLELVLGAISTCIETPKWRRPNLYVRCAEELEGIPCPYTIKDLLHRKIDPLTEMNWYQNKEIYLLTYKHKLQPVMGENYIKIIDPYQAMEPPEVVKLSET</sequence>
<organism evidence="1 2">
    <name type="scientific">Solanum commersonii</name>
    <name type="common">Commerson's wild potato</name>
    <name type="synonym">Commerson's nightshade</name>
    <dbReference type="NCBI Taxonomy" id="4109"/>
    <lineage>
        <taxon>Eukaryota</taxon>
        <taxon>Viridiplantae</taxon>
        <taxon>Streptophyta</taxon>
        <taxon>Embryophyta</taxon>
        <taxon>Tracheophyta</taxon>
        <taxon>Spermatophyta</taxon>
        <taxon>Magnoliopsida</taxon>
        <taxon>eudicotyledons</taxon>
        <taxon>Gunneridae</taxon>
        <taxon>Pentapetalae</taxon>
        <taxon>asterids</taxon>
        <taxon>lamiids</taxon>
        <taxon>Solanales</taxon>
        <taxon>Solanaceae</taxon>
        <taxon>Solanoideae</taxon>
        <taxon>Solaneae</taxon>
        <taxon>Solanum</taxon>
    </lineage>
</organism>
<dbReference type="EMBL" id="JACXVP010000002">
    <property type="protein sequence ID" value="KAG5620163.1"/>
    <property type="molecule type" value="Genomic_DNA"/>
</dbReference>
<dbReference type="OrthoDB" id="1305201at2759"/>